<evidence type="ECO:0000313" key="1">
    <source>
        <dbReference type="EMBL" id="KAJ9082891.1"/>
    </source>
</evidence>
<dbReference type="Proteomes" id="UP001165960">
    <property type="component" value="Unassembled WGS sequence"/>
</dbReference>
<sequence>MIKSVLKTIDTFCYKCQWCMNVDIKGPIVRDVIGEHKLIVELGGYYGCSAVMFSNFLKNDSNSMHYTIEINFILACVIKKMTTYTGLSNKVRVLIGNLSQNIKTLKNKCNISQVDMLLDHIKDSHLPEFLIAEERYLVHKYTVIAANNVITSGTSSSNADLEIKCQIKNAQSKATELGDLKSLHSKELSEQKGITSKRQAEFKSLEVTQEAFLKEKCNCFSIQHHRHHKGKT</sequence>
<reference evidence="1" key="1">
    <citation type="submission" date="2022-04" db="EMBL/GenBank/DDBJ databases">
        <title>Genome of the entomopathogenic fungus Entomophthora muscae.</title>
        <authorList>
            <person name="Elya C."/>
            <person name="Lovett B.R."/>
            <person name="Lee E."/>
            <person name="Macias A.M."/>
            <person name="Hajek A.E."/>
            <person name="De Bivort B.L."/>
            <person name="Kasson M.T."/>
            <person name="De Fine Licht H.H."/>
            <person name="Stajich J.E."/>
        </authorList>
    </citation>
    <scope>NUCLEOTIDE SEQUENCE</scope>
    <source>
        <strain evidence="1">Berkeley</strain>
    </source>
</reference>
<organism evidence="1 2">
    <name type="scientific">Entomophthora muscae</name>
    <dbReference type="NCBI Taxonomy" id="34485"/>
    <lineage>
        <taxon>Eukaryota</taxon>
        <taxon>Fungi</taxon>
        <taxon>Fungi incertae sedis</taxon>
        <taxon>Zoopagomycota</taxon>
        <taxon>Entomophthoromycotina</taxon>
        <taxon>Entomophthoromycetes</taxon>
        <taxon>Entomophthorales</taxon>
        <taxon>Entomophthoraceae</taxon>
        <taxon>Entomophthora</taxon>
    </lineage>
</organism>
<protein>
    <submittedName>
        <fullName evidence="1">Catechol O-methyltransferase</fullName>
        <ecNumber evidence="1">2.1.1.6</ecNumber>
    </submittedName>
</protein>
<comment type="caution">
    <text evidence="1">The sequence shown here is derived from an EMBL/GenBank/DDBJ whole genome shotgun (WGS) entry which is preliminary data.</text>
</comment>
<evidence type="ECO:0000313" key="2">
    <source>
        <dbReference type="Proteomes" id="UP001165960"/>
    </source>
</evidence>
<dbReference type="EC" id="2.1.1.6" evidence="1"/>
<accession>A0ACC2U897</accession>
<keyword evidence="1" id="KW-0489">Methyltransferase</keyword>
<keyword evidence="2" id="KW-1185">Reference proteome</keyword>
<gene>
    <name evidence="1" type="ORF">DSO57_1000193</name>
</gene>
<proteinExistence type="predicted"/>
<dbReference type="EMBL" id="QTSX02001421">
    <property type="protein sequence ID" value="KAJ9082891.1"/>
    <property type="molecule type" value="Genomic_DNA"/>
</dbReference>
<keyword evidence="1" id="KW-0808">Transferase</keyword>
<name>A0ACC2U897_9FUNG</name>